<evidence type="ECO:0000313" key="2">
    <source>
        <dbReference type="Proteomes" id="UP001183176"/>
    </source>
</evidence>
<evidence type="ECO:0000313" key="1">
    <source>
        <dbReference type="EMBL" id="MDT0261785.1"/>
    </source>
</evidence>
<keyword evidence="2" id="KW-1185">Reference proteome</keyword>
<gene>
    <name evidence="1" type="ORF">RM423_10295</name>
</gene>
<name>A0ABU2J9X5_9ACTN</name>
<reference evidence="2" key="1">
    <citation type="submission" date="2023-07" db="EMBL/GenBank/DDBJ databases">
        <title>30 novel species of actinomycetes from the DSMZ collection.</title>
        <authorList>
            <person name="Nouioui I."/>
        </authorList>
    </citation>
    <scope>NUCLEOTIDE SEQUENCE [LARGE SCALE GENOMIC DNA]</scope>
    <source>
        <strain evidence="2">DSM 44399</strain>
    </source>
</reference>
<dbReference type="RefSeq" id="WP_311422939.1">
    <property type="nucleotide sequence ID" value="NZ_JAVREH010000010.1"/>
</dbReference>
<dbReference type="EMBL" id="JAVREH010000010">
    <property type="protein sequence ID" value="MDT0261785.1"/>
    <property type="molecule type" value="Genomic_DNA"/>
</dbReference>
<accession>A0ABU2J9X5</accession>
<protein>
    <recommendedName>
        <fullName evidence="3">Heavy metal transporter</fullName>
    </recommendedName>
</protein>
<comment type="caution">
    <text evidence="1">The sequence shown here is derived from an EMBL/GenBank/DDBJ whole genome shotgun (WGS) entry which is preliminary data.</text>
</comment>
<sequence length="270" mass="28112">MAGARRRVGVALLVVLVAFAGIALGVRSLWHAAQTVVRADGCDFGSYSLDTEQAAIASEVTGVVLRRRLPARAAVLTIGAALQESKLRNLPVGEGDRDSVGILQQRPSQGWGTAEQISDVRYATGKFLDAVVKVADWQHDSLAAVVQTVQISADGAAYARHEAEATAITDALMGTAPAGVSCHFGEPSKVATANQLIEAVQLDLPVSAPKASAKTVTVPGAGWATAAWFVCNADRLGIDSVAYSGKRWSRTKGWKAHGAAPTTEVSATLA</sequence>
<organism evidence="1 2">
    <name type="scientific">Jatrophihabitans lederbergiae</name>
    <dbReference type="NCBI Taxonomy" id="3075547"/>
    <lineage>
        <taxon>Bacteria</taxon>
        <taxon>Bacillati</taxon>
        <taxon>Actinomycetota</taxon>
        <taxon>Actinomycetes</taxon>
        <taxon>Jatrophihabitantales</taxon>
        <taxon>Jatrophihabitantaceae</taxon>
        <taxon>Jatrophihabitans</taxon>
    </lineage>
</organism>
<proteinExistence type="predicted"/>
<evidence type="ECO:0008006" key="3">
    <source>
        <dbReference type="Google" id="ProtNLM"/>
    </source>
</evidence>
<dbReference type="Proteomes" id="UP001183176">
    <property type="component" value="Unassembled WGS sequence"/>
</dbReference>